<dbReference type="InterPro" id="IPR006176">
    <property type="entry name" value="3-OHacyl-CoA_DH_NAD-bd"/>
</dbReference>
<evidence type="ECO:0000256" key="5">
    <source>
        <dbReference type="PIRSR" id="PIRSR000105-1"/>
    </source>
</evidence>
<dbReference type="Proteomes" id="UP001163687">
    <property type="component" value="Chromosome"/>
</dbReference>
<evidence type="ECO:0000259" key="7">
    <source>
        <dbReference type="Pfam" id="PF02737"/>
    </source>
</evidence>
<feature type="domain" description="3-hydroxyacyl-CoA dehydrogenase NAD binding" evidence="7">
    <location>
        <begin position="6"/>
        <end position="183"/>
    </location>
</feature>
<evidence type="ECO:0000256" key="2">
    <source>
        <dbReference type="ARBA" id="ARBA00009463"/>
    </source>
</evidence>
<comment type="pathway">
    <text evidence="1">Lipid metabolism; butanoate metabolism.</text>
</comment>
<dbReference type="KEGG" id="cmic:caldi_19740"/>
<dbReference type="PANTHER" id="PTHR48075">
    <property type="entry name" value="3-HYDROXYACYL-COA DEHYDROGENASE FAMILY PROTEIN"/>
    <property type="match status" value="1"/>
</dbReference>
<evidence type="ECO:0000256" key="1">
    <source>
        <dbReference type="ARBA" id="ARBA00005086"/>
    </source>
</evidence>
<dbReference type="AlphaFoldDB" id="A0AA35CKA9"/>
<proteinExistence type="inferred from homology"/>
<dbReference type="PANTHER" id="PTHR48075:SF5">
    <property type="entry name" value="3-HYDROXYBUTYRYL-COA DEHYDROGENASE"/>
    <property type="match status" value="1"/>
</dbReference>
<dbReference type="Pfam" id="PF00725">
    <property type="entry name" value="3HCDH"/>
    <property type="match status" value="1"/>
</dbReference>
<dbReference type="InterPro" id="IPR008927">
    <property type="entry name" value="6-PGluconate_DH-like_C_sf"/>
</dbReference>
<evidence type="ECO:0000259" key="6">
    <source>
        <dbReference type="Pfam" id="PF00725"/>
    </source>
</evidence>
<protein>
    <recommendedName>
        <fullName evidence="4">3-hydroxybutyryl-CoA dehydrogenase</fullName>
    </recommendedName>
</protein>
<gene>
    <name evidence="8" type="ORF">caldi_19740</name>
</gene>
<evidence type="ECO:0000313" key="9">
    <source>
        <dbReference type="Proteomes" id="UP001163687"/>
    </source>
</evidence>
<dbReference type="EMBL" id="AP025628">
    <property type="protein sequence ID" value="BDG60884.1"/>
    <property type="molecule type" value="Genomic_DNA"/>
</dbReference>
<dbReference type="GO" id="GO:0008691">
    <property type="term" value="F:3-hydroxybutyryl-CoA dehydrogenase activity"/>
    <property type="evidence" value="ECO:0007669"/>
    <property type="project" value="TreeGrafter"/>
</dbReference>
<accession>A0AA35CKA9</accession>
<dbReference type="InterPro" id="IPR006108">
    <property type="entry name" value="3HC_DH_C"/>
</dbReference>
<evidence type="ECO:0000256" key="3">
    <source>
        <dbReference type="ARBA" id="ARBA00023002"/>
    </source>
</evidence>
<dbReference type="RefSeq" id="WP_264841571.1">
    <property type="nucleotide sequence ID" value="NZ_AP025628.1"/>
</dbReference>
<reference evidence="8" key="1">
    <citation type="submission" date="2022-03" db="EMBL/GenBank/DDBJ databases">
        <title>Complete genome sequence of Caldinitratiruptor microaerophilus.</title>
        <authorList>
            <person name="Mukaiyama R."/>
            <person name="Nishiyama T."/>
            <person name="Ueda K."/>
        </authorList>
    </citation>
    <scope>NUCLEOTIDE SEQUENCE</scope>
    <source>
        <strain evidence="8">JCM 16183</strain>
    </source>
</reference>
<dbReference type="PIRSF" id="PIRSF000105">
    <property type="entry name" value="HCDH"/>
    <property type="match status" value="1"/>
</dbReference>
<sequence length="293" mass="32271">MHGIKTIGVVGAGTMGRGVAELAATKGFEVIVMDNSPAALQQAPRLIDVALSHQLEKWAITEAEMRVIRGRIRFTEHVADLVGADLVVECIVEDLGAKRELFRTLDQVCRKEVILATNTSTLSVTEMAAATYRADRCIGLHFLQPVTRTRVVEVVRGLRTSNDTVATCMALLEDLDKVGVEVYESPGYITTRLIVPLINDAANLVMEGVATAEAVDTAMRLGFHMERGPLEMGDRTGLDTLLVMLERLWQEYGDPRYRPSPYLRKLVRAGQTGVEAGQGFFRYDANGNRIPEK</sequence>
<dbReference type="Pfam" id="PF02737">
    <property type="entry name" value="3HCDH_N"/>
    <property type="match status" value="1"/>
</dbReference>
<dbReference type="Gene3D" id="1.10.1040.10">
    <property type="entry name" value="N-(1-d-carboxylethyl)-l-norvaline Dehydrogenase, domain 2"/>
    <property type="match status" value="1"/>
</dbReference>
<dbReference type="SUPFAM" id="SSF51735">
    <property type="entry name" value="NAD(P)-binding Rossmann-fold domains"/>
    <property type="match status" value="1"/>
</dbReference>
<keyword evidence="3" id="KW-0560">Oxidoreductase</keyword>
<dbReference type="SUPFAM" id="SSF48179">
    <property type="entry name" value="6-phosphogluconate dehydrogenase C-terminal domain-like"/>
    <property type="match status" value="1"/>
</dbReference>
<name>A0AA35CKA9_9FIRM</name>
<dbReference type="InterPro" id="IPR036291">
    <property type="entry name" value="NAD(P)-bd_dom_sf"/>
</dbReference>
<dbReference type="InterPro" id="IPR022694">
    <property type="entry name" value="3-OHacyl-CoA_DH"/>
</dbReference>
<feature type="site" description="Important for catalytic activity" evidence="5">
    <location>
        <position position="141"/>
    </location>
</feature>
<evidence type="ECO:0000313" key="8">
    <source>
        <dbReference type="EMBL" id="BDG60884.1"/>
    </source>
</evidence>
<keyword evidence="9" id="KW-1185">Reference proteome</keyword>
<dbReference type="GO" id="GO:0006635">
    <property type="term" value="P:fatty acid beta-oxidation"/>
    <property type="evidence" value="ECO:0007669"/>
    <property type="project" value="TreeGrafter"/>
</dbReference>
<organism evidence="8 9">
    <name type="scientific">Caldinitratiruptor microaerophilus</name>
    <dbReference type="NCBI Taxonomy" id="671077"/>
    <lineage>
        <taxon>Bacteria</taxon>
        <taxon>Bacillati</taxon>
        <taxon>Bacillota</taxon>
        <taxon>Clostridia</taxon>
        <taxon>Eubacteriales</taxon>
        <taxon>Symbiobacteriaceae</taxon>
        <taxon>Caldinitratiruptor</taxon>
    </lineage>
</organism>
<evidence type="ECO:0000256" key="4">
    <source>
        <dbReference type="ARBA" id="ARBA00067747"/>
    </source>
</evidence>
<dbReference type="FunFam" id="3.40.50.720:FF:000009">
    <property type="entry name" value="Fatty oxidation complex, alpha subunit"/>
    <property type="match status" value="1"/>
</dbReference>
<comment type="similarity">
    <text evidence="2">Belongs to the 3-hydroxyacyl-CoA dehydrogenase family.</text>
</comment>
<dbReference type="Gene3D" id="3.40.50.720">
    <property type="entry name" value="NAD(P)-binding Rossmann-like Domain"/>
    <property type="match status" value="1"/>
</dbReference>
<dbReference type="InterPro" id="IPR013328">
    <property type="entry name" value="6PGD_dom2"/>
</dbReference>
<dbReference type="GO" id="GO:0070403">
    <property type="term" value="F:NAD+ binding"/>
    <property type="evidence" value="ECO:0007669"/>
    <property type="project" value="InterPro"/>
</dbReference>
<feature type="domain" description="3-hydroxyacyl-CoA dehydrogenase C-terminal" evidence="6">
    <location>
        <begin position="187"/>
        <end position="283"/>
    </location>
</feature>